<dbReference type="PANTHER" id="PTHR44591:SF3">
    <property type="entry name" value="RESPONSE REGULATORY DOMAIN-CONTAINING PROTEIN"/>
    <property type="match status" value="1"/>
</dbReference>
<proteinExistence type="predicted"/>
<dbReference type="Gene3D" id="3.30.565.10">
    <property type="entry name" value="Histidine kinase-like ATPase, C-terminal domain"/>
    <property type="match status" value="1"/>
</dbReference>
<dbReference type="PANTHER" id="PTHR44591">
    <property type="entry name" value="STRESS RESPONSE REGULATOR PROTEIN 1"/>
    <property type="match status" value="1"/>
</dbReference>
<gene>
    <name evidence="4" type="ORF">SAMN02746041_01849</name>
</gene>
<feature type="domain" description="Response regulatory" evidence="3">
    <location>
        <begin position="13"/>
        <end position="130"/>
    </location>
</feature>
<dbReference type="GO" id="GO:0000160">
    <property type="term" value="P:phosphorelay signal transduction system"/>
    <property type="evidence" value="ECO:0007669"/>
    <property type="project" value="InterPro"/>
</dbReference>
<accession>A0A1W1XJB2</accession>
<dbReference type="Gene3D" id="3.40.50.2300">
    <property type="match status" value="2"/>
</dbReference>
<evidence type="ECO:0000313" key="5">
    <source>
        <dbReference type="Proteomes" id="UP000192783"/>
    </source>
</evidence>
<evidence type="ECO:0000256" key="2">
    <source>
        <dbReference type="PROSITE-ProRule" id="PRU00169"/>
    </source>
</evidence>
<sequence>MTHKHAKQNGRGGILLIETDRALDRDTRRILQKECGPRLQGPIQASARGIAATIERFDPELVLIDASPDWNPAVFPTNKFRESHPLLPVVLLGSPEDTHFERKVLQTGADGWLLKPPRPQELRLLTSLLPKRRGLREVTLNRMRTDALNTLAVAVGKDLFNLLETVEDRLEDLQAAPGSDGASSASLVQALRAACSAKSLSEQILSLAREIKLDPKPLDLAEIVEGAWSRTLQDHRAVAVDVALGPSLHPVHGDRQALEQALKNLLRWAKASTKEPGTVRVRVENALFPYPGVGSDAAFLPAPCVRIEIEGAGALQASEDSWTSRFALLKVQRLVQAHGGFVQVARPNSNTSAVTLYLPVSTAHKEAAKPEPQSQEGIKGRVLVMDDEPALRQLAQAVMKHMGLECDTAAHGEEALSLYKRALDMDRRYDLVVLDLTVRGGVGGISTMAQLLEIDPQAKAIIYTGYSEDPILENYQLYGFKGALRKPYAVQEMVEMVRRILGRNIH</sequence>
<evidence type="ECO:0000256" key="1">
    <source>
        <dbReference type="ARBA" id="ARBA00022553"/>
    </source>
</evidence>
<dbReference type="Pfam" id="PF00072">
    <property type="entry name" value="Response_reg"/>
    <property type="match status" value="1"/>
</dbReference>
<keyword evidence="1 2" id="KW-0597">Phosphoprotein</keyword>
<name>A0A1W1XJB2_9BACT</name>
<evidence type="ECO:0000313" key="4">
    <source>
        <dbReference type="EMBL" id="SMC23902.1"/>
    </source>
</evidence>
<protein>
    <submittedName>
        <fullName evidence="4">Response regulator receiver domain-containing protein</fullName>
    </submittedName>
</protein>
<dbReference type="AlphaFoldDB" id="A0A1W1XJB2"/>
<dbReference type="EMBL" id="FWXF01000009">
    <property type="protein sequence ID" value="SMC23902.1"/>
    <property type="molecule type" value="Genomic_DNA"/>
</dbReference>
<dbReference type="SMART" id="SM00448">
    <property type="entry name" value="REC"/>
    <property type="match status" value="1"/>
</dbReference>
<dbReference type="InterPro" id="IPR050595">
    <property type="entry name" value="Bact_response_regulator"/>
</dbReference>
<dbReference type="SUPFAM" id="SSF55874">
    <property type="entry name" value="ATPase domain of HSP90 chaperone/DNA topoisomerase II/histidine kinase"/>
    <property type="match status" value="1"/>
</dbReference>
<reference evidence="4 5" key="1">
    <citation type="submission" date="2017-04" db="EMBL/GenBank/DDBJ databases">
        <authorList>
            <person name="Afonso C.L."/>
            <person name="Miller P.J."/>
            <person name="Scott M.A."/>
            <person name="Spackman E."/>
            <person name="Goraichik I."/>
            <person name="Dimitrov K.M."/>
            <person name="Suarez D.L."/>
            <person name="Swayne D.E."/>
        </authorList>
    </citation>
    <scope>NUCLEOTIDE SEQUENCE [LARGE SCALE GENOMIC DNA]</scope>
    <source>
        <strain evidence="4 5">DSM 13146</strain>
    </source>
</reference>
<dbReference type="OrthoDB" id="5397350at2"/>
<feature type="modified residue" description="4-aspartylphosphate" evidence="2">
    <location>
        <position position="435"/>
    </location>
</feature>
<dbReference type="STRING" id="1121390.SAMN02746041_01849"/>
<dbReference type="Proteomes" id="UP000192783">
    <property type="component" value="Unassembled WGS sequence"/>
</dbReference>
<organism evidence="4 5">
    <name type="scientific">Desulfacinum hydrothermale DSM 13146</name>
    <dbReference type="NCBI Taxonomy" id="1121390"/>
    <lineage>
        <taxon>Bacteria</taxon>
        <taxon>Pseudomonadati</taxon>
        <taxon>Thermodesulfobacteriota</taxon>
        <taxon>Syntrophobacteria</taxon>
        <taxon>Syntrophobacterales</taxon>
        <taxon>Syntrophobacteraceae</taxon>
        <taxon>Desulfacinum</taxon>
    </lineage>
</organism>
<feature type="modified residue" description="4-aspartylphosphate" evidence="2">
    <location>
        <position position="65"/>
    </location>
</feature>
<dbReference type="InterPro" id="IPR036890">
    <property type="entry name" value="HATPase_C_sf"/>
</dbReference>
<feature type="domain" description="Response regulatory" evidence="3">
    <location>
        <begin position="381"/>
        <end position="501"/>
    </location>
</feature>
<dbReference type="InterPro" id="IPR001789">
    <property type="entry name" value="Sig_transdc_resp-reg_receiver"/>
</dbReference>
<dbReference type="PROSITE" id="PS50110">
    <property type="entry name" value="RESPONSE_REGULATORY"/>
    <property type="match status" value="2"/>
</dbReference>
<keyword evidence="5" id="KW-1185">Reference proteome</keyword>
<dbReference type="SUPFAM" id="SSF52172">
    <property type="entry name" value="CheY-like"/>
    <property type="match status" value="2"/>
</dbReference>
<dbReference type="InterPro" id="IPR011006">
    <property type="entry name" value="CheY-like_superfamily"/>
</dbReference>
<evidence type="ECO:0000259" key="3">
    <source>
        <dbReference type="PROSITE" id="PS50110"/>
    </source>
</evidence>